<sequence length="116" mass="12630">MNEDTSRGGNGRGNHRVGYRMCRTGSVHRRRTPLHHYVKLTRSQTAAVAQTGVAAMFAATPPLPTVYNNPWLGNTIQETANQAARTGGCISVRVFGNGTGNYTNVVTYYPSRFCAP</sequence>
<dbReference type="EMBL" id="CAACYD010000007">
    <property type="protein sequence ID" value="VFA89952.1"/>
    <property type="molecule type" value="Genomic_DNA"/>
</dbReference>
<evidence type="ECO:0008006" key="3">
    <source>
        <dbReference type="Google" id="ProtNLM"/>
    </source>
</evidence>
<dbReference type="RefSeq" id="WP_131735008.1">
    <property type="nucleotide sequence ID" value="NZ_CAACYD010000007.1"/>
</dbReference>
<gene>
    <name evidence="1" type="ORF">NCTC8139_03529</name>
</gene>
<comment type="caution">
    <text evidence="1">The sequence shown here is derived from an EMBL/GenBank/DDBJ whole genome shotgun (WGS) entry which is preliminary data.</text>
</comment>
<evidence type="ECO:0000313" key="1">
    <source>
        <dbReference type="EMBL" id="VFA89952.1"/>
    </source>
</evidence>
<name>A0ABD7V6V7_9ACTN</name>
<evidence type="ECO:0000313" key="2">
    <source>
        <dbReference type="Proteomes" id="UP000360750"/>
    </source>
</evidence>
<protein>
    <recommendedName>
        <fullName evidence="3">Bacterial CdiA-CT RNAse A domain-containing protein</fullName>
    </recommendedName>
</protein>
<reference evidence="1 2" key="1">
    <citation type="submission" date="2019-02" db="EMBL/GenBank/DDBJ databases">
        <authorList>
            <consortium name="Pathogen Informatics"/>
        </authorList>
    </citation>
    <scope>NUCLEOTIDE SEQUENCE [LARGE SCALE GENOMIC DNA]</scope>
    <source>
        <strain evidence="1 2">3012STDY6756503</strain>
    </source>
</reference>
<dbReference type="Proteomes" id="UP000360750">
    <property type="component" value="Unassembled WGS sequence"/>
</dbReference>
<organism evidence="1 2">
    <name type="scientific">Gordonia paraffinivorans</name>
    <dbReference type="NCBI Taxonomy" id="175628"/>
    <lineage>
        <taxon>Bacteria</taxon>
        <taxon>Bacillati</taxon>
        <taxon>Actinomycetota</taxon>
        <taxon>Actinomycetes</taxon>
        <taxon>Mycobacteriales</taxon>
        <taxon>Gordoniaceae</taxon>
        <taxon>Gordonia</taxon>
    </lineage>
</organism>
<proteinExistence type="predicted"/>
<dbReference type="GeneID" id="60751502"/>
<dbReference type="AlphaFoldDB" id="A0ABD7V6V7"/>
<accession>A0ABD7V6V7</accession>